<accession>A0A2P6NFF5</accession>
<evidence type="ECO:0000313" key="1">
    <source>
        <dbReference type="EMBL" id="PRP82661.1"/>
    </source>
</evidence>
<reference evidence="1 2" key="1">
    <citation type="journal article" date="2018" name="Genome Biol. Evol.">
        <title>Multiple Roots of Fruiting Body Formation in Amoebozoa.</title>
        <authorList>
            <person name="Hillmann F."/>
            <person name="Forbes G."/>
            <person name="Novohradska S."/>
            <person name="Ferling I."/>
            <person name="Riege K."/>
            <person name="Groth M."/>
            <person name="Westermann M."/>
            <person name="Marz M."/>
            <person name="Spaller T."/>
            <person name="Winckler T."/>
            <person name="Schaap P."/>
            <person name="Glockner G."/>
        </authorList>
    </citation>
    <scope>NUCLEOTIDE SEQUENCE [LARGE SCALE GENOMIC DNA]</scope>
    <source>
        <strain evidence="1 2">Jena</strain>
    </source>
</reference>
<organism evidence="1 2">
    <name type="scientific">Planoprotostelium fungivorum</name>
    <dbReference type="NCBI Taxonomy" id="1890364"/>
    <lineage>
        <taxon>Eukaryota</taxon>
        <taxon>Amoebozoa</taxon>
        <taxon>Evosea</taxon>
        <taxon>Variosea</taxon>
        <taxon>Cavosteliida</taxon>
        <taxon>Cavosteliaceae</taxon>
        <taxon>Planoprotostelium</taxon>
    </lineage>
</organism>
<sequence>MDRFRRNTGLRRRFQVLGWKYISDQILSINSNSRNVLIYRSYRSNTYQPPKNYGSPQPNGRSNSTQWIFHCLGYATTMERRRCFRSITIHQTGTGDINQSLSAKHHLTKTLGLQIDKKLQDTHFTNRLQHTKVHQI</sequence>
<evidence type="ECO:0000313" key="2">
    <source>
        <dbReference type="Proteomes" id="UP000241769"/>
    </source>
</evidence>
<keyword evidence="2" id="KW-1185">Reference proteome</keyword>
<gene>
    <name evidence="1" type="ORF">PROFUN_09772</name>
</gene>
<protein>
    <submittedName>
        <fullName evidence="1">Uncharacterized protein</fullName>
    </submittedName>
</protein>
<dbReference type="EMBL" id="MDYQ01000099">
    <property type="protein sequence ID" value="PRP82661.1"/>
    <property type="molecule type" value="Genomic_DNA"/>
</dbReference>
<proteinExistence type="predicted"/>
<name>A0A2P6NFF5_9EUKA</name>
<dbReference type="AlphaFoldDB" id="A0A2P6NFF5"/>
<dbReference type="Proteomes" id="UP000241769">
    <property type="component" value="Unassembled WGS sequence"/>
</dbReference>
<dbReference type="InParanoid" id="A0A2P6NFF5"/>
<comment type="caution">
    <text evidence="1">The sequence shown here is derived from an EMBL/GenBank/DDBJ whole genome shotgun (WGS) entry which is preliminary data.</text>
</comment>